<dbReference type="AlphaFoldDB" id="A0A9W6PPV5"/>
<proteinExistence type="predicted"/>
<accession>A0A9W6PPV5</accession>
<name>A0A9W6PPV5_9ACTN</name>
<reference evidence="2" key="1">
    <citation type="submission" date="2023-02" db="EMBL/GenBank/DDBJ databases">
        <title>Kitasatospora phosalacinea NBRC 14362.</title>
        <authorList>
            <person name="Ichikawa N."/>
            <person name="Sato H."/>
            <person name="Tonouchi N."/>
        </authorList>
    </citation>
    <scope>NUCLEOTIDE SEQUENCE</scope>
    <source>
        <strain evidence="2">NBRC 14362</strain>
    </source>
</reference>
<organism evidence="2 3">
    <name type="scientific">Kitasatospora phosalacinea</name>
    <dbReference type="NCBI Taxonomy" id="2065"/>
    <lineage>
        <taxon>Bacteria</taxon>
        <taxon>Bacillati</taxon>
        <taxon>Actinomycetota</taxon>
        <taxon>Actinomycetes</taxon>
        <taxon>Kitasatosporales</taxon>
        <taxon>Streptomycetaceae</taxon>
        <taxon>Kitasatospora</taxon>
    </lineage>
</organism>
<feature type="region of interest" description="Disordered" evidence="1">
    <location>
        <begin position="1"/>
        <end position="23"/>
    </location>
</feature>
<dbReference type="Proteomes" id="UP001165143">
    <property type="component" value="Unassembled WGS sequence"/>
</dbReference>
<evidence type="ECO:0000256" key="1">
    <source>
        <dbReference type="SAM" id="MobiDB-lite"/>
    </source>
</evidence>
<sequence>MTYRRRVMTLGEPQPGGEATPCGDRPGAVLAEALKFAGWSPRDLVRVINGQLTGLGERRLDLTAAHAWSRGAVPRSETVRRLAAAVLSDRTGRTYTQTMLWDLPVPAARSDERTVTDGLLGRRSLPAVLATATAWNSTDPATQATLRSAGDLFTAVWDADRQAVHSTGRESGTDHVLPPMMAVLESHLADLRRLDDATGGGAISQRYVRTALDGVLSLLRNSRYTPDIGTRLLRTAAGLAQLAGWMAFDADLSPSGQRYQLLAIRLARASADHDTVANVLGMLAYQHAAAGSPTAAIRFAEAAVETAARSVPTVRARALGRLATAHAAAGDIDAFRTATDRCLTYLQHRRDDDPPALYYFTAEQVAAENGQGLVDLAAANPGRCRRLLAEAHGLLAPLTAHGPTSGYTRSALLHGVHLARAHLLAHDSEATLDTLGRLTSYVPEVQSVRCRNLLTGIRRHAGSRIKSPTGIDALGQIDRALSGI</sequence>
<dbReference type="EMBL" id="BSRX01000058">
    <property type="protein sequence ID" value="GLW58726.1"/>
    <property type="molecule type" value="Genomic_DNA"/>
</dbReference>
<comment type="caution">
    <text evidence="2">The sequence shown here is derived from an EMBL/GenBank/DDBJ whole genome shotgun (WGS) entry which is preliminary data.</text>
</comment>
<dbReference type="InterPro" id="IPR011990">
    <property type="entry name" value="TPR-like_helical_dom_sf"/>
</dbReference>
<evidence type="ECO:0008006" key="4">
    <source>
        <dbReference type="Google" id="ProtNLM"/>
    </source>
</evidence>
<protein>
    <recommendedName>
        <fullName evidence="4">Transcriptional regulator</fullName>
    </recommendedName>
</protein>
<gene>
    <name evidence="2" type="ORF">Kpho01_67370</name>
</gene>
<evidence type="ECO:0000313" key="3">
    <source>
        <dbReference type="Proteomes" id="UP001165143"/>
    </source>
</evidence>
<dbReference type="SUPFAM" id="SSF48452">
    <property type="entry name" value="TPR-like"/>
    <property type="match status" value="1"/>
</dbReference>
<evidence type="ECO:0000313" key="2">
    <source>
        <dbReference type="EMBL" id="GLW58726.1"/>
    </source>
</evidence>